<feature type="transmembrane region" description="Helical" evidence="11">
    <location>
        <begin position="301"/>
        <end position="319"/>
    </location>
</feature>
<dbReference type="InterPro" id="IPR014710">
    <property type="entry name" value="RmlC-like_jellyroll"/>
</dbReference>
<evidence type="ECO:0000256" key="8">
    <source>
        <dbReference type="ARBA" id="ARBA00022989"/>
    </source>
</evidence>
<dbReference type="PANTHER" id="PTHR43394">
    <property type="entry name" value="ATP-DEPENDENT PERMEASE MDL1, MITOCHONDRIAL"/>
    <property type="match status" value="1"/>
</dbReference>
<sequence length="775" mass="86345">MASLFFFQKTNQSQTKPDMKRFLFSLSADCTDNIEDASCTRQWYCLTIRFPNEGDLPMLFKTIAAYIRSSPILFALITMGGLFGLLFHYLSALSYKYLIDKALIPKDASVLAVIVGSLLLLGFLSVLTGIAGDYAKAKLGSKLVFEYRMKLFKHMQMQSHRFYERFGLGDLLARYREDIPNIQMAALQTLSSGLISALSVVVGLAILLATDWRLTLLAIGGSVLLFLPYRLLKSRSLRLNEAYLGQLGLFTGAIDENIKGYQVIRGFDLRTKMLSRVENNLRAMLTLGIKRSFVDANMNRLPLLAISILTAIILAYGSFLTFHDRLSIGSFIAYNSIFITVAQSLFGITALFPYILNSRTSIQRLDEVLNWQPDVTENGTRELPPFHRELAMRNVTFAYKPGEPVLEQLDLTIPATGYTSIVGASGSGKSTVLRLLLRFEEPASGKVLFDGEDIRDSAYASLLRQVGIVFQDSFLFNGTIRDNILVGKPDAEQREIEEASRSAGIHDTIVGFKDGYDTVIRNQGDNLSGGQRQRIALARALIRKPAILFLDEATSALDPETEREVNETILSLTQSRAVISVTHRLAYAAMSDRIIVLEKGRVAESGPHENLIKKKGIYRRMWDKQQGFVLSKGAARVESARLGQLPFFEGLEHAALDEISRLFVMERFEAGVRVVEQGDKGDKFYIIVRGKVEVIVQSGETGESKKVAVLEDGDHFGEIALLHNVPRTATVAAYSPCVCLALSSEDFHPLMVRFPHVRESLEASLRIRNQRSASQ</sequence>
<dbReference type="CDD" id="cd07346">
    <property type="entry name" value="ABC_6TM_exporters"/>
    <property type="match status" value="1"/>
</dbReference>
<dbReference type="InterPro" id="IPR018488">
    <property type="entry name" value="cNMP-bd_CS"/>
</dbReference>
<dbReference type="PANTHER" id="PTHR43394:SF1">
    <property type="entry name" value="ATP-BINDING CASSETTE SUB-FAMILY B MEMBER 10, MITOCHONDRIAL"/>
    <property type="match status" value="1"/>
</dbReference>
<dbReference type="CDD" id="cd00038">
    <property type="entry name" value="CAP_ED"/>
    <property type="match status" value="1"/>
</dbReference>
<dbReference type="PROSITE" id="PS00888">
    <property type="entry name" value="CNMP_BINDING_1"/>
    <property type="match status" value="1"/>
</dbReference>
<keyword evidence="2" id="KW-0813">Transport</keyword>
<evidence type="ECO:0000259" key="13">
    <source>
        <dbReference type="PROSITE" id="PS50893"/>
    </source>
</evidence>
<dbReference type="Pfam" id="PF00027">
    <property type="entry name" value="cNMP_binding"/>
    <property type="match status" value="1"/>
</dbReference>
<dbReference type="GO" id="GO:0005524">
    <property type="term" value="F:ATP binding"/>
    <property type="evidence" value="ECO:0007669"/>
    <property type="project" value="UniProtKB-KW"/>
</dbReference>
<dbReference type="GO" id="GO:0016887">
    <property type="term" value="F:ATP hydrolysis activity"/>
    <property type="evidence" value="ECO:0007669"/>
    <property type="project" value="InterPro"/>
</dbReference>
<dbReference type="SUPFAM" id="SSF90123">
    <property type="entry name" value="ABC transporter transmembrane region"/>
    <property type="match status" value="1"/>
</dbReference>
<evidence type="ECO:0000256" key="6">
    <source>
        <dbReference type="ARBA" id="ARBA00022807"/>
    </source>
</evidence>
<dbReference type="Gene3D" id="1.20.1560.10">
    <property type="entry name" value="ABC transporter type 1, transmembrane domain"/>
    <property type="match status" value="1"/>
</dbReference>
<keyword evidence="10" id="KW-0010">Activator</keyword>
<dbReference type="SMART" id="SM00100">
    <property type="entry name" value="cNMP"/>
    <property type="match status" value="1"/>
</dbReference>
<keyword evidence="16" id="KW-1185">Reference proteome</keyword>
<dbReference type="KEGG" id="cchl:FPL14_25055"/>
<dbReference type="Gene3D" id="2.60.120.10">
    <property type="entry name" value="Jelly Rolls"/>
    <property type="match status" value="1"/>
</dbReference>
<dbReference type="InterPro" id="IPR003439">
    <property type="entry name" value="ABC_transporter-like_ATP-bd"/>
</dbReference>
<evidence type="ECO:0000256" key="4">
    <source>
        <dbReference type="ARBA" id="ARBA00022692"/>
    </source>
</evidence>
<feature type="transmembrane region" description="Helical" evidence="11">
    <location>
        <begin position="331"/>
        <end position="356"/>
    </location>
</feature>
<dbReference type="GO" id="GO:0008234">
    <property type="term" value="F:cysteine-type peptidase activity"/>
    <property type="evidence" value="ECO:0007669"/>
    <property type="project" value="UniProtKB-KW"/>
</dbReference>
<feature type="transmembrane region" description="Helical" evidence="11">
    <location>
        <begin position="184"/>
        <end position="208"/>
    </location>
</feature>
<dbReference type="Pfam" id="PF00005">
    <property type="entry name" value="ABC_tran"/>
    <property type="match status" value="1"/>
</dbReference>
<dbReference type="GO" id="GO:0005886">
    <property type="term" value="C:plasma membrane"/>
    <property type="evidence" value="ECO:0007669"/>
    <property type="project" value="UniProtKB-SubCell"/>
</dbReference>
<dbReference type="Pfam" id="PF00664">
    <property type="entry name" value="ABC_membrane"/>
    <property type="match status" value="1"/>
</dbReference>
<evidence type="ECO:0000256" key="3">
    <source>
        <dbReference type="ARBA" id="ARBA00022475"/>
    </source>
</evidence>
<dbReference type="PROSITE" id="PS50929">
    <property type="entry name" value="ABC_TM1F"/>
    <property type="match status" value="1"/>
</dbReference>
<evidence type="ECO:0000256" key="10">
    <source>
        <dbReference type="ARBA" id="ARBA00023159"/>
    </source>
</evidence>
<feature type="domain" description="ABC transporter" evidence="13">
    <location>
        <begin position="390"/>
        <end position="624"/>
    </location>
</feature>
<keyword evidence="6" id="KW-0378">Hydrolase</keyword>
<dbReference type="AlphaFoldDB" id="A0A7G5C4D6"/>
<feature type="domain" description="Cyclic nucleotide-binding" evidence="12">
    <location>
        <begin position="647"/>
        <end position="768"/>
    </location>
</feature>
<dbReference type="InterPro" id="IPR039421">
    <property type="entry name" value="Type_1_exporter"/>
</dbReference>
<evidence type="ECO:0000256" key="7">
    <source>
        <dbReference type="ARBA" id="ARBA00022840"/>
    </source>
</evidence>
<dbReference type="PROSITE" id="PS00889">
    <property type="entry name" value="CNMP_BINDING_2"/>
    <property type="match status" value="1"/>
</dbReference>
<keyword evidence="7 15" id="KW-0067">ATP-binding</keyword>
<evidence type="ECO:0000313" key="16">
    <source>
        <dbReference type="Proteomes" id="UP000515679"/>
    </source>
</evidence>
<keyword evidence="6" id="KW-0645">Protease</keyword>
<reference evidence="15 16" key="1">
    <citation type="submission" date="2019-07" db="EMBL/GenBank/DDBJ databases">
        <authorList>
            <person name="Kim J.K."/>
            <person name="Cheong H.-M."/>
            <person name="Choi Y."/>
            <person name="Hwang K.J."/>
            <person name="Lee S."/>
            <person name="Choi C."/>
        </authorList>
    </citation>
    <scope>NUCLEOTIDE SEQUENCE [LARGE SCALE GENOMIC DNA]</scope>
    <source>
        <strain evidence="15 16">KS 22</strain>
    </source>
</reference>
<keyword evidence="3" id="KW-1003">Cell membrane</keyword>
<dbReference type="PROSITE" id="PS50042">
    <property type="entry name" value="CNMP_BINDING_3"/>
    <property type="match status" value="1"/>
</dbReference>
<dbReference type="InterPro" id="IPR003593">
    <property type="entry name" value="AAA+_ATPase"/>
</dbReference>
<dbReference type="GO" id="GO:0015421">
    <property type="term" value="F:ABC-type oligopeptide transporter activity"/>
    <property type="evidence" value="ECO:0007669"/>
    <property type="project" value="TreeGrafter"/>
</dbReference>
<keyword evidence="9 11" id="KW-0472">Membrane</keyword>
<organism evidence="15 16">
    <name type="scientific">Cohnella cholangitidis</name>
    <dbReference type="NCBI Taxonomy" id="2598458"/>
    <lineage>
        <taxon>Bacteria</taxon>
        <taxon>Bacillati</taxon>
        <taxon>Bacillota</taxon>
        <taxon>Bacilli</taxon>
        <taxon>Bacillales</taxon>
        <taxon>Paenibacillaceae</taxon>
        <taxon>Cohnella</taxon>
    </lineage>
</organism>
<dbReference type="Gene3D" id="3.40.50.300">
    <property type="entry name" value="P-loop containing nucleotide triphosphate hydrolases"/>
    <property type="match status" value="1"/>
</dbReference>
<keyword evidence="8 11" id="KW-1133">Transmembrane helix</keyword>
<dbReference type="SUPFAM" id="SSF52540">
    <property type="entry name" value="P-loop containing nucleoside triphosphate hydrolases"/>
    <property type="match status" value="1"/>
</dbReference>
<protein>
    <submittedName>
        <fullName evidence="15">ATP-binding cassette domain-containing protein</fullName>
    </submittedName>
</protein>
<dbReference type="SMART" id="SM00382">
    <property type="entry name" value="AAA"/>
    <property type="match status" value="1"/>
</dbReference>
<dbReference type="InterPro" id="IPR036640">
    <property type="entry name" value="ABC1_TM_sf"/>
</dbReference>
<keyword evidence="4 11" id="KW-0812">Transmembrane</keyword>
<dbReference type="PROSITE" id="PS00211">
    <property type="entry name" value="ABC_TRANSPORTER_1"/>
    <property type="match status" value="1"/>
</dbReference>
<keyword evidence="6" id="KW-0788">Thiol protease</keyword>
<evidence type="ECO:0000256" key="1">
    <source>
        <dbReference type="ARBA" id="ARBA00004651"/>
    </source>
</evidence>
<name>A0A7G5C4D6_9BACL</name>
<dbReference type="PRINTS" id="PR00103">
    <property type="entry name" value="CAMPKINASE"/>
</dbReference>
<evidence type="ECO:0000256" key="5">
    <source>
        <dbReference type="ARBA" id="ARBA00022741"/>
    </source>
</evidence>
<dbReference type="PROSITE" id="PS50893">
    <property type="entry name" value="ABC_TRANSPORTER_2"/>
    <property type="match status" value="1"/>
</dbReference>
<evidence type="ECO:0000313" key="15">
    <source>
        <dbReference type="EMBL" id="QMV44070.1"/>
    </source>
</evidence>
<feature type="transmembrane region" description="Helical" evidence="11">
    <location>
        <begin position="71"/>
        <end position="90"/>
    </location>
</feature>
<keyword evidence="5" id="KW-0547">Nucleotide-binding</keyword>
<dbReference type="InterPro" id="IPR011527">
    <property type="entry name" value="ABC1_TM_dom"/>
</dbReference>
<feature type="domain" description="ABC transmembrane type-1" evidence="14">
    <location>
        <begin position="75"/>
        <end position="357"/>
    </location>
</feature>
<evidence type="ECO:0000256" key="2">
    <source>
        <dbReference type="ARBA" id="ARBA00022448"/>
    </source>
</evidence>
<dbReference type="Proteomes" id="UP000515679">
    <property type="component" value="Chromosome"/>
</dbReference>
<dbReference type="InterPro" id="IPR018490">
    <property type="entry name" value="cNMP-bd_dom_sf"/>
</dbReference>
<feature type="transmembrane region" description="Helical" evidence="11">
    <location>
        <begin position="110"/>
        <end position="132"/>
    </location>
</feature>
<accession>A0A7G5C4D6</accession>
<evidence type="ECO:0000256" key="9">
    <source>
        <dbReference type="ARBA" id="ARBA00023136"/>
    </source>
</evidence>
<evidence type="ECO:0000256" key="11">
    <source>
        <dbReference type="SAM" id="Phobius"/>
    </source>
</evidence>
<dbReference type="InterPro" id="IPR017871">
    <property type="entry name" value="ABC_transporter-like_CS"/>
</dbReference>
<dbReference type="SUPFAM" id="SSF51206">
    <property type="entry name" value="cAMP-binding domain-like"/>
    <property type="match status" value="1"/>
</dbReference>
<dbReference type="EMBL" id="CP041969">
    <property type="protein sequence ID" value="QMV44070.1"/>
    <property type="molecule type" value="Genomic_DNA"/>
</dbReference>
<proteinExistence type="predicted"/>
<gene>
    <name evidence="15" type="ORF">FPL14_25055</name>
</gene>
<dbReference type="FunFam" id="3.40.50.300:FF:000299">
    <property type="entry name" value="ABC transporter ATP-binding protein/permease"/>
    <property type="match status" value="1"/>
</dbReference>
<feature type="transmembrane region" description="Helical" evidence="11">
    <location>
        <begin position="214"/>
        <end position="232"/>
    </location>
</feature>
<comment type="subcellular location">
    <subcellularLocation>
        <location evidence="1">Cell membrane</location>
        <topology evidence="1">Multi-pass membrane protein</topology>
    </subcellularLocation>
</comment>
<evidence type="ECO:0000259" key="14">
    <source>
        <dbReference type="PROSITE" id="PS50929"/>
    </source>
</evidence>
<evidence type="ECO:0000259" key="12">
    <source>
        <dbReference type="PROSITE" id="PS50042"/>
    </source>
</evidence>
<dbReference type="InterPro" id="IPR027417">
    <property type="entry name" value="P-loop_NTPase"/>
</dbReference>
<dbReference type="InterPro" id="IPR000595">
    <property type="entry name" value="cNMP-bd_dom"/>
</dbReference>